<evidence type="ECO:0000256" key="10">
    <source>
        <dbReference type="ARBA" id="ARBA00022844"/>
    </source>
</evidence>
<name>L7X3S5_SBV</name>
<keyword evidence="12 18" id="KW-1133">Transmembrane helix</keyword>
<feature type="transmembrane region" description="Helical" evidence="18">
    <location>
        <begin position="445"/>
        <end position="463"/>
    </location>
</feature>
<accession>L7X3S5</accession>
<organismHost>
    <name type="scientific">Ovis aries</name>
    <name type="common">Sheep</name>
    <dbReference type="NCBI Taxonomy" id="9940"/>
</organismHost>
<proteinExistence type="predicted"/>
<dbReference type="EMBL" id="KC108859">
    <property type="protein sequence ID" value="AGC93522.1"/>
    <property type="molecule type" value="Viral_cRNA"/>
</dbReference>
<dbReference type="GO" id="GO:0019062">
    <property type="term" value="P:virion attachment to host cell"/>
    <property type="evidence" value="ECO:0007669"/>
    <property type="project" value="UniProtKB-KW"/>
</dbReference>
<dbReference type="Pfam" id="PF03557">
    <property type="entry name" value="Bunya_G1"/>
    <property type="match status" value="1"/>
</dbReference>
<feature type="domain" description="Bunyavirus glycoprotein G1" evidence="19">
    <location>
        <begin position="511"/>
        <end position="1344"/>
    </location>
</feature>
<dbReference type="GO" id="GO:0055036">
    <property type="term" value="C:virion membrane"/>
    <property type="evidence" value="ECO:0007669"/>
    <property type="project" value="UniProtKB-SubCell"/>
</dbReference>
<keyword evidence="5" id="KW-0945">Host-virus interaction</keyword>
<evidence type="ECO:0000256" key="9">
    <source>
        <dbReference type="ARBA" id="ARBA00022812"/>
    </source>
</evidence>
<keyword evidence="7" id="KW-0732">Signal</keyword>
<keyword evidence="11" id="KW-1043">Host membrane</keyword>
<evidence type="ECO:0000256" key="6">
    <source>
        <dbReference type="ARBA" id="ARBA00022692"/>
    </source>
</evidence>
<evidence type="ECO:0000256" key="14">
    <source>
        <dbReference type="ARBA" id="ARBA00023180"/>
    </source>
</evidence>
<evidence type="ECO:0000313" key="21">
    <source>
        <dbReference type="EMBL" id="AGC93522.1"/>
    </source>
</evidence>
<feature type="transmembrane region" description="Helical" evidence="18">
    <location>
        <begin position="212"/>
        <end position="245"/>
    </location>
</feature>
<dbReference type="InterPro" id="IPR026400">
    <property type="entry name" value="Bunya_nonstruc_pro_NSm"/>
</dbReference>
<keyword evidence="6 18" id="KW-0812">Transmembrane</keyword>
<keyword evidence="15" id="KW-1038">Host endoplasmic reticulum</keyword>
<keyword evidence="13 18" id="KW-0472">Membrane</keyword>
<evidence type="ECO:0000256" key="7">
    <source>
        <dbReference type="ARBA" id="ARBA00022729"/>
    </source>
</evidence>
<organismHost>
    <name type="scientific">Bos taurus</name>
    <name type="common">Bovine</name>
    <dbReference type="NCBI Taxonomy" id="9913"/>
</organismHost>
<evidence type="ECO:0000256" key="13">
    <source>
        <dbReference type="ARBA" id="ARBA00023136"/>
    </source>
</evidence>
<feature type="transmembrane region" description="Helical" evidence="18">
    <location>
        <begin position="1358"/>
        <end position="1381"/>
    </location>
</feature>
<organism evidence="21">
    <name type="scientific">Schmallenberg virus</name>
    <name type="common">SBV</name>
    <dbReference type="NCBI Taxonomy" id="1133363"/>
    <lineage>
        <taxon>Viruses</taxon>
        <taxon>Riboviria</taxon>
        <taxon>Orthornavirae</taxon>
        <taxon>Negarnaviricota</taxon>
        <taxon>Polyploviricotina</taxon>
        <taxon>Bunyaviricetes</taxon>
        <taxon>Elliovirales</taxon>
        <taxon>Peribunyaviridae</taxon>
        <taxon>Orthobunyavirus</taxon>
        <taxon>Orthobunyavirus schmallenbergense</taxon>
    </lineage>
</organism>
<keyword evidence="10" id="KW-0946">Virion</keyword>
<comment type="subcellular location">
    <subcellularLocation>
        <location evidence="2">Host Golgi apparatus membrane</location>
        <topology evidence="2">Multi-pass membrane protein</topology>
    </subcellularLocation>
    <subcellularLocation>
        <location evidence="3">Host endoplasmic reticulum membrane</location>
    </subcellularLocation>
    <subcellularLocation>
        <location evidence="1">Virion membrane</location>
    </subcellularLocation>
</comment>
<dbReference type="InterPro" id="IPR005168">
    <property type="entry name" value="Bunya_G2"/>
</dbReference>
<keyword evidence="9" id="KW-1040">Host Golgi apparatus</keyword>
<dbReference type="GO" id="GO:0044167">
    <property type="term" value="C:host cell endoplasmic reticulum membrane"/>
    <property type="evidence" value="ECO:0007669"/>
    <property type="project" value="UniProtKB-SubCell"/>
</dbReference>
<evidence type="ECO:0000256" key="15">
    <source>
        <dbReference type="ARBA" id="ARBA00023184"/>
    </source>
</evidence>
<sequence length="1405" mass="159050">MLLNIVLISNLACLAFALPLKEGTRGSRCFLNGELVKTVNTSKVVSECCVKDDISIIKSNAEHYKSGDRLAAVIKYYRLYQVKDWHSCNPIYDDHGSFMILDIDNTGTLIPKMHTCRVECEIALNKDTGEVILNSYRINHYRISGTMHVSGWFKNKIEIPLENTCESIEVTCGLKTLNFHACFHTHKSCTRYFKGSILPELMIESFCTNLELILLVTFILVGSVMMMILTKTYIVYVFIPIFYPFVKLYAYMYNKYFKLCKNCLLAVHPFTNCPSTCICGMIYTTTESLKLHRMCNNCSGYKALPKTRKLCKSKISNIVLCVITSLIFFSFITPISSQCIDIEKLPDEYITGKRELANIKILTIDDTYNFIYSCTCIIVLILLKKAAKYILYCNCSFCGMVHERRGLKIMDNFTNKCLSCVCAENKGLTIHRASEKCLFKFESSYNRTGLIIFMLLLVSTIVMTQETSINCKNIQSTQLTIEHLSKCMAFYQNKTSSPVVINEIISDASVDEQELIKSLNSNCNAIDRFISESSVIETQVYYEYIKSQLCPLQVHDIFTINSASNIQWKALARIFRFTLGVCNMNPHNHICRCLESMQMCTSTKTDHAREMSIYYDGHPDRFEHDMKIILNIMRYIVSGLGRVLLDQIKQTKDYQALRHIQGKLSPKSQSNLQLKGFLEFVNSILGANVAIKKTPQTLTTLSLIKGAHRNLDQKDPGPTPILVCKSPQKVVCYSPRDVTHPGDYISCESKMYKWPSLGVYKHNRDQQQACSSDTHCLEMFEPAERTITTKICKVSDMTYSESPYSTGLPSCNVKRFGSCNVRGHQWQIAECSNGLFYYVSAKAHSKTNNITLYCLSANCLDLRYAFRSSSCSDIVWDTSYRNKLTPKSINHPNIENYIAALQSDIANDLTMHYFKPLKNLPAIIPQYKTMTLNGDKVSNGIRNSYIESHIPAINGLSAGINIAMPNGESLFSIIIYVRRVINKASYRFLYETGPTIGINAKHEEVCTGKCPSPIPHQDGWVTFSKERSSNWGCEEWGCLAINDGCLYGSCQDIIRPEYKIYKKSSIEQKDVEVCITMAHESFCSTVDVLQPLISDRIQLDIQTIQMDSMPNIIAVKNGKVYVGDINDLGSTAKKCGSVQLYSEGIIGSGTPKFDYVCHAFNRKDVILRRCFDNSYQSCLLLEQDNTLTIASTSHMEVHKKVSSVGTINYKIMLGDFDYNAYSTQATVTIDEIRCGGCYGCPEGMACALKLSTNTIGSCSIKSNCDTYIKIIAVDPMQSEYSIKLNCPLATETVSVSVCSASAYTKPSISKNQPKIVLNSLDETSYIEQHDKKCSTWLCRVYEEGISVIFQPLFGNLSFYWRLTIYIIISLIMLILFLYILIPLCKRLKGLLEYNERIYQMENKFK</sequence>
<dbReference type="Pfam" id="PF03563">
    <property type="entry name" value="Bunya_G2"/>
    <property type="match status" value="1"/>
</dbReference>
<evidence type="ECO:0000256" key="17">
    <source>
        <dbReference type="ARBA" id="ARBA00031199"/>
    </source>
</evidence>
<dbReference type="NCBIfam" id="TIGR04210">
    <property type="entry name" value="bunya_NSm"/>
    <property type="match status" value="1"/>
</dbReference>
<evidence type="ECO:0000256" key="11">
    <source>
        <dbReference type="ARBA" id="ARBA00022870"/>
    </source>
</evidence>
<keyword evidence="14" id="KW-0325">Glycoprotein</keyword>
<evidence type="ECO:0000256" key="8">
    <source>
        <dbReference type="ARBA" id="ARBA00022804"/>
    </source>
</evidence>
<dbReference type="GO" id="GO:0046718">
    <property type="term" value="P:symbiont entry into host cell"/>
    <property type="evidence" value="ECO:0007669"/>
    <property type="project" value="UniProtKB-KW"/>
</dbReference>
<evidence type="ECO:0000259" key="20">
    <source>
        <dbReference type="Pfam" id="PF03563"/>
    </source>
</evidence>
<dbReference type="InterPro" id="IPR005167">
    <property type="entry name" value="Bunya_G1"/>
</dbReference>
<evidence type="ECO:0000259" key="19">
    <source>
        <dbReference type="Pfam" id="PF03557"/>
    </source>
</evidence>
<gene>
    <name evidence="21" type="primary">M</name>
</gene>
<reference evidence="21" key="1">
    <citation type="journal article" date="2013" name="J. Gen. Virol.">
        <title>A mutation 'hot spot' in the Schmallenberg virus M segment.</title>
        <authorList>
            <person name="Fischer M."/>
            <person name="Hoffmann B."/>
            <person name="Goller K.V."/>
            <person name="Hoper D."/>
            <person name="Wernike K."/>
            <person name="Beer M."/>
        </authorList>
    </citation>
    <scope>NUCLEOTIDE SEQUENCE</scope>
    <source>
        <strain evidence="21">BH174/12-2</strain>
    </source>
</reference>
<evidence type="ECO:0000256" key="12">
    <source>
        <dbReference type="ARBA" id="ARBA00022989"/>
    </source>
</evidence>
<dbReference type="GO" id="GO:0044003">
    <property type="term" value="P:symbiont-mediated perturbation of host process"/>
    <property type="evidence" value="ECO:0007669"/>
    <property type="project" value="InterPro"/>
</dbReference>
<evidence type="ECO:0000256" key="18">
    <source>
        <dbReference type="SAM" id="Phobius"/>
    </source>
</evidence>
<evidence type="ECO:0000256" key="4">
    <source>
        <dbReference type="ARBA" id="ARBA00015294"/>
    </source>
</evidence>
<feature type="domain" description="Bunyavirus glycoprotein G2" evidence="20">
    <location>
        <begin position="28"/>
        <end position="308"/>
    </location>
</feature>
<protein>
    <recommendedName>
        <fullName evidence="4">Envelopment polyprotein</fullName>
    </recommendedName>
    <alternativeName>
        <fullName evidence="17">M polyprotein</fullName>
    </alternativeName>
</protein>
<evidence type="ECO:0000256" key="1">
    <source>
        <dbReference type="ARBA" id="ARBA00004182"/>
    </source>
</evidence>
<keyword evidence="16" id="KW-1160">Virus entry into host cell</keyword>
<dbReference type="GO" id="GO:0044178">
    <property type="term" value="C:host cell Golgi membrane"/>
    <property type="evidence" value="ECO:0007669"/>
    <property type="project" value="UniProtKB-SubCell"/>
</dbReference>
<evidence type="ECO:0000256" key="2">
    <source>
        <dbReference type="ARBA" id="ARBA00004252"/>
    </source>
</evidence>
<feature type="transmembrane region" description="Helical" evidence="18">
    <location>
        <begin position="315"/>
        <end position="335"/>
    </location>
</feature>
<evidence type="ECO:0000256" key="5">
    <source>
        <dbReference type="ARBA" id="ARBA00022581"/>
    </source>
</evidence>
<evidence type="ECO:0000256" key="16">
    <source>
        <dbReference type="ARBA" id="ARBA00023296"/>
    </source>
</evidence>
<keyword evidence="8" id="KW-1161">Viral attachment to host cell</keyword>
<feature type="transmembrane region" description="Helical" evidence="18">
    <location>
        <begin position="367"/>
        <end position="383"/>
    </location>
</feature>
<evidence type="ECO:0000256" key="3">
    <source>
        <dbReference type="ARBA" id="ARBA00004625"/>
    </source>
</evidence>